<dbReference type="NCBIfam" id="NF033592">
    <property type="entry name" value="transpos_IS4_1"/>
    <property type="match status" value="1"/>
</dbReference>
<dbReference type="AlphaFoldDB" id="A0A917RNI7"/>
<dbReference type="GO" id="GO:0003677">
    <property type="term" value="F:DNA binding"/>
    <property type="evidence" value="ECO:0007669"/>
    <property type="project" value="InterPro"/>
</dbReference>
<dbReference type="RefSeq" id="WP_246568887.1">
    <property type="nucleotide sequence ID" value="NZ_BMPQ01000053.1"/>
</dbReference>
<feature type="domain" description="Transposase IS4-like" evidence="2">
    <location>
        <begin position="160"/>
        <end position="342"/>
    </location>
</feature>
<evidence type="ECO:0000313" key="4">
    <source>
        <dbReference type="EMBL" id="GGL15558.1"/>
    </source>
</evidence>
<evidence type="ECO:0000259" key="3">
    <source>
        <dbReference type="Pfam" id="PF13006"/>
    </source>
</evidence>
<dbReference type="InterPro" id="IPR012337">
    <property type="entry name" value="RNaseH-like_sf"/>
</dbReference>
<dbReference type="Pfam" id="PF01609">
    <property type="entry name" value="DDE_Tnp_1"/>
    <property type="match status" value="1"/>
</dbReference>
<feature type="transmembrane region" description="Helical" evidence="1">
    <location>
        <begin position="51"/>
        <end position="71"/>
    </location>
</feature>
<name>A0A917RNI7_9ACTN</name>
<keyword evidence="5" id="KW-1185">Reference proteome</keyword>
<organism evidence="4 5">
    <name type="scientific">Streptomyces flaveus</name>
    <dbReference type="NCBI Taxonomy" id="66370"/>
    <lineage>
        <taxon>Bacteria</taxon>
        <taxon>Bacillati</taxon>
        <taxon>Actinomycetota</taxon>
        <taxon>Actinomycetes</taxon>
        <taxon>Kitasatosporales</taxon>
        <taxon>Streptomycetaceae</taxon>
        <taxon>Streptomyces</taxon>
        <taxon>Streptomyces aurantiacus group</taxon>
    </lineage>
</organism>
<reference evidence="4" key="1">
    <citation type="journal article" date="2014" name="Int. J. Syst. Evol. Microbiol.">
        <title>Complete genome sequence of Corynebacterium casei LMG S-19264T (=DSM 44701T), isolated from a smear-ripened cheese.</title>
        <authorList>
            <consortium name="US DOE Joint Genome Institute (JGI-PGF)"/>
            <person name="Walter F."/>
            <person name="Albersmeier A."/>
            <person name="Kalinowski J."/>
            <person name="Ruckert C."/>
        </authorList>
    </citation>
    <scope>NUCLEOTIDE SEQUENCE</scope>
    <source>
        <strain evidence="4">JCM 3035</strain>
    </source>
</reference>
<evidence type="ECO:0000256" key="1">
    <source>
        <dbReference type="SAM" id="Phobius"/>
    </source>
</evidence>
<evidence type="ECO:0000259" key="2">
    <source>
        <dbReference type="Pfam" id="PF01609"/>
    </source>
</evidence>
<keyword evidence="1" id="KW-1133">Transmembrane helix</keyword>
<dbReference type="Proteomes" id="UP000637788">
    <property type="component" value="Unassembled WGS sequence"/>
</dbReference>
<feature type="domain" description="Transposase IS4 N-terminal" evidence="3">
    <location>
        <begin position="16"/>
        <end position="107"/>
    </location>
</feature>
<dbReference type="GO" id="GO:0006313">
    <property type="term" value="P:DNA transposition"/>
    <property type="evidence" value="ECO:0007669"/>
    <property type="project" value="InterPro"/>
</dbReference>
<dbReference type="InterPro" id="IPR002559">
    <property type="entry name" value="Transposase_11"/>
</dbReference>
<sequence length="539" mass="58700">MAKSVRGGTDDVFAPGHIGELTQVIPPELVDAVLEESGARERRLRSLPSRVGVYFVLALGLFEHLGTGLVWGKLAAGLAARVPQPSEKALRDLRRRVGVAPLKRLFDVLAGPLAQPSTPGVRYRRWRTVAFDGCGSLSVPDHERNRSWLGRTERRYGPTGYPRLMLMTLCETGTRGLIAAVFGPASKGETDYAHDLTGHLTPDMLLLADRAFDSNNLLADIAAQGAQFLIRATSTRRPPVLALLPDGSYLTRIGGLPLRVIEAEIHSRTAGGGDFGGTYRLLTTLNDHRTDPADHLVRLYHERWEIEITYLALRHTLLKGRVLRSKDPVGLNQEMWGLLTLYQALRSVMVTAVETMPGCDPDRAGFTVALEAARDTVVSLVATTAASGPSSHSDLVGHIGARVLHALLPGRRMRLSARIVKCGTSRYNIWNRDGRPRASTPITAIEIAVHPPALPSTQDPSRALSGRWGQVCQLLAANSNRAMHTRDIARHLGLPASGRPLSSLTAQLCYWARNGRLIRTAPNTYKITLPDALTPPLGS</sequence>
<proteinExistence type="predicted"/>
<gene>
    <name evidence="4" type="ORF">GCM10010094_90560</name>
</gene>
<accession>A0A917RNI7</accession>
<protein>
    <submittedName>
        <fullName evidence="4">Transposase</fullName>
    </submittedName>
</protein>
<dbReference type="InterPro" id="IPR047952">
    <property type="entry name" value="Transpos_IS4"/>
</dbReference>
<evidence type="ECO:0000313" key="5">
    <source>
        <dbReference type="Proteomes" id="UP000637788"/>
    </source>
</evidence>
<keyword evidence="1" id="KW-0472">Membrane</keyword>
<reference evidence="4" key="2">
    <citation type="submission" date="2020-09" db="EMBL/GenBank/DDBJ databases">
        <authorList>
            <person name="Sun Q."/>
            <person name="Ohkuma M."/>
        </authorList>
    </citation>
    <scope>NUCLEOTIDE SEQUENCE</scope>
    <source>
        <strain evidence="4">JCM 3035</strain>
    </source>
</reference>
<comment type="caution">
    <text evidence="4">The sequence shown here is derived from an EMBL/GenBank/DDBJ whole genome shotgun (WGS) entry which is preliminary data.</text>
</comment>
<dbReference type="GO" id="GO:0004803">
    <property type="term" value="F:transposase activity"/>
    <property type="evidence" value="ECO:0007669"/>
    <property type="project" value="InterPro"/>
</dbReference>
<dbReference type="SUPFAM" id="SSF53098">
    <property type="entry name" value="Ribonuclease H-like"/>
    <property type="match status" value="1"/>
</dbReference>
<dbReference type="Pfam" id="PF13006">
    <property type="entry name" value="Nterm_IS4"/>
    <property type="match status" value="1"/>
</dbReference>
<keyword evidence="1" id="KW-0812">Transmembrane</keyword>
<dbReference type="EMBL" id="BMPQ01000053">
    <property type="protein sequence ID" value="GGL15558.1"/>
    <property type="molecule type" value="Genomic_DNA"/>
</dbReference>
<dbReference type="InterPro" id="IPR024473">
    <property type="entry name" value="Transposases_IS4_N"/>
</dbReference>